<reference evidence="1" key="1">
    <citation type="submission" date="2021-06" db="EMBL/GenBank/DDBJ databases">
        <authorList>
            <person name="Kallberg Y."/>
            <person name="Tangrot J."/>
            <person name="Rosling A."/>
        </authorList>
    </citation>
    <scope>NUCLEOTIDE SEQUENCE</scope>
    <source>
        <strain evidence="1">IN212</strain>
    </source>
</reference>
<evidence type="ECO:0000313" key="1">
    <source>
        <dbReference type="EMBL" id="CAG8764458.1"/>
    </source>
</evidence>
<dbReference type="EMBL" id="CAJVPZ010042809">
    <property type="protein sequence ID" value="CAG8764458.1"/>
    <property type="molecule type" value="Genomic_DNA"/>
</dbReference>
<evidence type="ECO:0000313" key="2">
    <source>
        <dbReference type="Proteomes" id="UP000789396"/>
    </source>
</evidence>
<proteinExistence type="predicted"/>
<accession>A0A9N9J8K4</accession>
<feature type="non-terminal residue" evidence="1">
    <location>
        <position position="72"/>
    </location>
</feature>
<name>A0A9N9J8K4_9GLOM</name>
<dbReference type="Proteomes" id="UP000789396">
    <property type="component" value="Unassembled WGS sequence"/>
</dbReference>
<organism evidence="1 2">
    <name type="scientific">Racocetra fulgida</name>
    <dbReference type="NCBI Taxonomy" id="60492"/>
    <lineage>
        <taxon>Eukaryota</taxon>
        <taxon>Fungi</taxon>
        <taxon>Fungi incertae sedis</taxon>
        <taxon>Mucoromycota</taxon>
        <taxon>Glomeromycotina</taxon>
        <taxon>Glomeromycetes</taxon>
        <taxon>Diversisporales</taxon>
        <taxon>Gigasporaceae</taxon>
        <taxon>Racocetra</taxon>
    </lineage>
</organism>
<protein>
    <submittedName>
        <fullName evidence="1">14635_t:CDS:1</fullName>
    </submittedName>
</protein>
<feature type="non-terminal residue" evidence="1">
    <location>
        <position position="1"/>
    </location>
</feature>
<keyword evidence="2" id="KW-1185">Reference proteome</keyword>
<dbReference type="AlphaFoldDB" id="A0A9N9J8K4"/>
<sequence length="72" mass="7830">GDSFLYEILHGEYSVGAGFISICSKVKCPTREFDIPPFGDNVDNSTTLSIKFKITSSTTIKVCALIVPNIDD</sequence>
<gene>
    <name evidence="1" type="ORF">RFULGI_LOCUS14562</name>
</gene>
<comment type="caution">
    <text evidence="1">The sequence shown here is derived from an EMBL/GenBank/DDBJ whole genome shotgun (WGS) entry which is preliminary data.</text>
</comment>